<gene>
    <name evidence="7" type="ORF">JBS370_LOCUS22237</name>
</gene>
<dbReference type="Gene3D" id="1.10.510.10">
    <property type="entry name" value="Transferase(Phosphotransferase) domain 1"/>
    <property type="match status" value="2"/>
</dbReference>
<dbReference type="SUPFAM" id="SSF56112">
    <property type="entry name" value="Protein kinase-like (PK-like)"/>
    <property type="match status" value="2"/>
</dbReference>
<dbReference type="InterPro" id="IPR011009">
    <property type="entry name" value="Kinase-like_dom_sf"/>
</dbReference>
<evidence type="ECO:0000256" key="1">
    <source>
        <dbReference type="ARBA" id="ARBA00022527"/>
    </source>
</evidence>
<evidence type="ECO:0000256" key="5">
    <source>
        <dbReference type="ARBA" id="ARBA00022840"/>
    </source>
</evidence>
<accession>A0A819J4Y1</accession>
<keyword evidence="4" id="KW-0418">Kinase</keyword>
<evidence type="ECO:0000259" key="6">
    <source>
        <dbReference type="PROSITE" id="PS50011"/>
    </source>
</evidence>
<dbReference type="GO" id="GO:0005524">
    <property type="term" value="F:ATP binding"/>
    <property type="evidence" value="ECO:0007669"/>
    <property type="project" value="UniProtKB-KW"/>
</dbReference>
<proteinExistence type="predicted"/>
<dbReference type="Pfam" id="PF00069">
    <property type="entry name" value="Pkinase"/>
    <property type="match status" value="1"/>
</dbReference>
<organism evidence="7 8">
    <name type="scientific">Rotaria sordida</name>
    <dbReference type="NCBI Taxonomy" id="392033"/>
    <lineage>
        <taxon>Eukaryota</taxon>
        <taxon>Metazoa</taxon>
        <taxon>Spiralia</taxon>
        <taxon>Gnathifera</taxon>
        <taxon>Rotifera</taxon>
        <taxon>Eurotatoria</taxon>
        <taxon>Bdelloidea</taxon>
        <taxon>Philodinida</taxon>
        <taxon>Philodinidae</taxon>
        <taxon>Rotaria</taxon>
    </lineage>
</organism>
<dbReference type="InterPro" id="IPR050117">
    <property type="entry name" value="MAPK"/>
</dbReference>
<evidence type="ECO:0000313" key="7">
    <source>
        <dbReference type="EMBL" id="CAF3926906.1"/>
    </source>
</evidence>
<feature type="domain" description="Protein kinase" evidence="6">
    <location>
        <begin position="1"/>
        <end position="377"/>
    </location>
</feature>
<name>A0A819J4Y1_9BILA</name>
<dbReference type="InterPro" id="IPR001245">
    <property type="entry name" value="Ser-Thr/Tyr_kinase_cat_dom"/>
</dbReference>
<comment type="caution">
    <text evidence="7">The sequence shown here is derived from an EMBL/GenBank/DDBJ whole genome shotgun (WGS) entry which is preliminary data.</text>
</comment>
<dbReference type="PROSITE" id="PS50011">
    <property type="entry name" value="PROTEIN_KINASE_DOM"/>
    <property type="match status" value="1"/>
</dbReference>
<evidence type="ECO:0000256" key="4">
    <source>
        <dbReference type="ARBA" id="ARBA00022777"/>
    </source>
</evidence>
<dbReference type="Gene3D" id="3.30.200.20">
    <property type="entry name" value="Phosphorylase Kinase, domain 1"/>
    <property type="match status" value="2"/>
</dbReference>
<keyword evidence="5" id="KW-0067">ATP-binding</keyword>
<evidence type="ECO:0000256" key="2">
    <source>
        <dbReference type="ARBA" id="ARBA00022679"/>
    </source>
</evidence>
<keyword evidence="3" id="KW-0547">Nucleotide-binding</keyword>
<dbReference type="Pfam" id="PF07714">
    <property type="entry name" value="PK_Tyr_Ser-Thr"/>
    <property type="match status" value="1"/>
</dbReference>
<dbReference type="PANTHER" id="PTHR24055">
    <property type="entry name" value="MITOGEN-ACTIVATED PROTEIN KINASE"/>
    <property type="match status" value="1"/>
</dbReference>
<dbReference type="FunFam" id="1.10.510.10:FF:000624">
    <property type="entry name" value="Mitogen-activated protein kinase"/>
    <property type="match status" value="1"/>
</dbReference>
<reference evidence="7" key="1">
    <citation type="submission" date="2021-02" db="EMBL/GenBank/DDBJ databases">
        <authorList>
            <person name="Nowell W R."/>
        </authorList>
    </citation>
    <scope>NUCLEOTIDE SEQUENCE</scope>
</reference>
<keyword evidence="2" id="KW-0808">Transferase</keyword>
<dbReference type="Proteomes" id="UP000663836">
    <property type="component" value="Unassembled WGS sequence"/>
</dbReference>
<evidence type="ECO:0000256" key="3">
    <source>
        <dbReference type="ARBA" id="ARBA00022741"/>
    </source>
</evidence>
<dbReference type="AlphaFoldDB" id="A0A819J4Y1"/>
<keyword evidence="1" id="KW-0723">Serine/threonine-protein kinase</keyword>
<evidence type="ECO:0000313" key="8">
    <source>
        <dbReference type="Proteomes" id="UP000663836"/>
    </source>
</evidence>
<sequence length="431" mass="49161">MGKLDLAEQYYNRLLQEISSNDPSLRSLYADLGDIASQQGDYDKIYTLQWTAPEIFRLERHTEKSDIYSLGIVFWELASNQMPYTGHNDSIIRAFVLAGERLVIPDTTPSNFRALIEKCWARNPYDRPNSFDLIRMIEECVHIPTKAIITSNTNNQGEWYTVDCNEFTYTLPVRYQNLVLIGHGTYGPVVRAIDNFIHSAGVLLRGLNLANIGIDKDSDVTILNFGLAHGASRGMLTEYIAHRWYHAPEMFLTDGTYDEKVDIWFVGCIMAELILLRPLFPGIDMIDQFQKIGDIIGTPDLTTLQEICTPAAYDYVSRFEPKSKKDLNELFGFCNDPSTQSIISGVSPKGVDFLDHLLSFDPRQRPTAKQALGHPFLETFHDEIDEPTAERVNDENQNAVHDIELWKSIIWQMVHEFVPPSWINDDSDDDL</sequence>
<dbReference type="InterPro" id="IPR000719">
    <property type="entry name" value="Prot_kinase_dom"/>
</dbReference>
<dbReference type="EMBL" id="CAJOBD010003074">
    <property type="protein sequence ID" value="CAF3926906.1"/>
    <property type="molecule type" value="Genomic_DNA"/>
</dbReference>
<protein>
    <recommendedName>
        <fullName evidence="6">Protein kinase domain-containing protein</fullName>
    </recommendedName>
</protein>
<dbReference type="GO" id="GO:0004674">
    <property type="term" value="F:protein serine/threonine kinase activity"/>
    <property type="evidence" value="ECO:0007669"/>
    <property type="project" value="UniProtKB-KW"/>
</dbReference>